<reference evidence="2" key="1">
    <citation type="journal article" date="2021" name="Proc. Natl. Acad. Sci. U.S.A.">
        <title>A Catalog of Tens of Thousands of Viruses from Human Metagenomes Reveals Hidden Associations with Chronic Diseases.</title>
        <authorList>
            <person name="Tisza M.J."/>
            <person name="Buck C.B."/>
        </authorList>
    </citation>
    <scope>NUCLEOTIDE SEQUENCE</scope>
    <source>
        <strain evidence="2">CtMYJ33</strain>
    </source>
</reference>
<evidence type="ECO:0000313" key="2">
    <source>
        <dbReference type="EMBL" id="DAE03698.1"/>
    </source>
</evidence>
<protein>
    <submittedName>
        <fullName evidence="2">NUCLEAR DISTRIBUTION PROTEIN NUDE-LIKE 1 PROTEIN, NUCLEAR PROTEIN, NEUROGENESIS.24A</fullName>
    </submittedName>
</protein>
<organism evidence="2">
    <name type="scientific">Siphoviridae sp. ctMYJ33</name>
    <dbReference type="NCBI Taxonomy" id="2825461"/>
    <lineage>
        <taxon>Viruses</taxon>
        <taxon>Duplodnaviria</taxon>
        <taxon>Heunggongvirae</taxon>
        <taxon>Uroviricota</taxon>
        <taxon>Caudoviricetes</taxon>
    </lineage>
</organism>
<accession>A0A8S5P9N9</accession>
<feature type="coiled-coil region" evidence="1">
    <location>
        <begin position="12"/>
        <end position="103"/>
    </location>
</feature>
<proteinExistence type="predicted"/>
<keyword evidence="1" id="KW-0175">Coiled coil</keyword>
<name>A0A8S5P9N9_9CAUD</name>
<evidence type="ECO:0000256" key="1">
    <source>
        <dbReference type="SAM" id="Coils"/>
    </source>
</evidence>
<sequence length="105" mass="12600">MKGIIEKVNEWLDETIKTKKALNKTIRGLENHIDEMLEKIEDYKTAKNYAVNQMNKYKTQLSELNKKYCELEINKNEIEAELKKEIRTLKRENKKLLKELENVQM</sequence>
<dbReference type="EMBL" id="BK015370">
    <property type="protein sequence ID" value="DAE03698.1"/>
    <property type="molecule type" value="Genomic_DNA"/>
</dbReference>